<proteinExistence type="predicted"/>
<evidence type="ECO:0000313" key="1">
    <source>
        <dbReference type="EMBL" id="KAH7902807.1"/>
    </source>
</evidence>
<sequence length="144" mass="16804">MCSLYSNHIVSTFFMSNSITCKSREEQLAVTLYCFGHNGNGASLQQVANWAGMGKGIVHLVTQRVMTAILRPDFMRDAVRYPTPEEKEKAKVWIEAHLCKAWWNGWCMVDGTLILLYNRPFWLDSFNAESTNCRFWLWLHWEYS</sequence>
<keyword evidence="2" id="KW-1185">Reference proteome</keyword>
<gene>
    <name evidence="1" type="ORF">BJ138DRAFT_1108223</name>
</gene>
<organism evidence="1 2">
    <name type="scientific">Hygrophoropsis aurantiaca</name>
    <dbReference type="NCBI Taxonomy" id="72124"/>
    <lineage>
        <taxon>Eukaryota</taxon>
        <taxon>Fungi</taxon>
        <taxon>Dikarya</taxon>
        <taxon>Basidiomycota</taxon>
        <taxon>Agaricomycotina</taxon>
        <taxon>Agaricomycetes</taxon>
        <taxon>Agaricomycetidae</taxon>
        <taxon>Boletales</taxon>
        <taxon>Coniophorineae</taxon>
        <taxon>Hygrophoropsidaceae</taxon>
        <taxon>Hygrophoropsis</taxon>
    </lineage>
</organism>
<evidence type="ECO:0000313" key="2">
    <source>
        <dbReference type="Proteomes" id="UP000790377"/>
    </source>
</evidence>
<comment type="caution">
    <text evidence="1">The sequence shown here is derived from an EMBL/GenBank/DDBJ whole genome shotgun (WGS) entry which is preliminary data.</text>
</comment>
<reference evidence="1" key="1">
    <citation type="journal article" date="2021" name="New Phytol.">
        <title>Evolutionary innovations through gain and loss of genes in the ectomycorrhizal Boletales.</title>
        <authorList>
            <person name="Wu G."/>
            <person name="Miyauchi S."/>
            <person name="Morin E."/>
            <person name="Kuo A."/>
            <person name="Drula E."/>
            <person name="Varga T."/>
            <person name="Kohler A."/>
            <person name="Feng B."/>
            <person name="Cao Y."/>
            <person name="Lipzen A."/>
            <person name="Daum C."/>
            <person name="Hundley H."/>
            <person name="Pangilinan J."/>
            <person name="Johnson J."/>
            <person name="Barry K."/>
            <person name="LaButti K."/>
            <person name="Ng V."/>
            <person name="Ahrendt S."/>
            <person name="Min B."/>
            <person name="Choi I.G."/>
            <person name="Park H."/>
            <person name="Plett J.M."/>
            <person name="Magnuson J."/>
            <person name="Spatafora J.W."/>
            <person name="Nagy L.G."/>
            <person name="Henrissat B."/>
            <person name="Grigoriev I.V."/>
            <person name="Yang Z.L."/>
            <person name="Xu J."/>
            <person name="Martin F.M."/>
        </authorList>
    </citation>
    <scope>NUCLEOTIDE SEQUENCE</scope>
    <source>
        <strain evidence="1">ATCC 28755</strain>
    </source>
</reference>
<accession>A0ACB7ZQ36</accession>
<dbReference type="Proteomes" id="UP000790377">
    <property type="component" value="Unassembled WGS sequence"/>
</dbReference>
<name>A0ACB7ZQ36_9AGAM</name>
<dbReference type="EMBL" id="MU269519">
    <property type="protein sequence ID" value="KAH7902807.1"/>
    <property type="molecule type" value="Genomic_DNA"/>
</dbReference>
<protein>
    <submittedName>
        <fullName evidence="1">Uncharacterized protein</fullName>
    </submittedName>
</protein>